<dbReference type="STRING" id="4540.A0A3L6Q155"/>
<dbReference type="PANTHER" id="PTHR31776:SF15">
    <property type="entry name" value="NON-REDUCING END ALPHA-L-ARABINOFURANOSIDASE"/>
    <property type="match status" value="1"/>
</dbReference>
<evidence type="ECO:0000256" key="10">
    <source>
        <dbReference type="ARBA" id="ARBA00022741"/>
    </source>
</evidence>
<keyword evidence="6" id="KW-0723">Serine/threonine-protein kinase</keyword>
<dbReference type="SMART" id="SM00220">
    <property type="entry name" value="S_TKc"/>
    <property type="match status" value="1"/>
</dbReference>
<dbReference type="FunFam" id="2.60.120.260:FF:000063">
    <property type="entry name" value="Putative alpha-L-arabinofuranosidase family protein"/>
    <property type="match status" value="1"/>
</dbReference>
<evidence type="ECO:0000256" key="6">
    <source>
        <dbReference type="ARBA" id="ARBA00022527"/>
    </source>
</evidence>
<evidence type="ECO:0000256" key="14">
    <source>
        <dbReference type="ARBA" id="ARBA00023180"/>
    </source>
</evidence>
<organism evidence="19 20">
    <name type="scientific">Panicum miliaceum</name>
    <name type="common">Proso millet</name>
    <name type="synonym">Broomcorn millet</name>
    <dbReference type="NCBI Taxonomy" id="4540"/>
    <lineage>
        <taxon>Eukaryota</taxon>
        <taxon>Viridiplantae</taxon>
        <taxon>Streptophyta</taxon>
        <taxon>Embryophyta</taxon>
        <taxon>Tracheophyta</taxon>
        <taxon>Spermatophyta</taxon>
        <taxon>Magnoliopsida</taxon>
        <taxon>Liliopsida</taxon>
        <taxon>Poales</taxon>
        <taxon>Poaceae</taxon>
        <taxon>PACMAD clade</taxon>
        <taxon>Panicoideae</taxon>
        <taxon>Panicodae</taxon>
        <taxon>Paniceae</taxon>
        <taxon>Panicinae</taxon>
        <taxon>Panicum</taxon>
        <taxon>Panicum sect. Panicum</taxon>
    </lineage>
</organism>
<gene>
    <name evidence="19" type="ORF">C2845_PM17G05330</name>
</gene>
<evidence type="ECO:0000256" key="8">
    <source>
        <dbReference type="ARBA" id="ARBA00022679"/>
    </source>
</evidence>
<evidence type="ECO:0000313" key="20">
    <source>
        <dbReference type="Proteomes" id="UP000275267"/>
    </source>
</evidence>
<dbReference type="SMART" id="SM00813">
    <property type="entry name" value="Alpha-L-AF_C"/>
    <property type="match status" value="1"/>
</dbReference>
<evidence type="ECO:0000256" key="17">
    <source>
        <dbReference type="SAM" id="MobiDB-lite"/>
    </source>
</evidence>
<dbReference type="EC" id="3.2.1.55" evidence="4"/>
<feature type="compositionally biased region" description="Basic residues" evidence="17">
    <location>
        <begin position="118"/>
        <end position="127"/>
    </location>
</feature>
<evidence type="ECO:0000256" key="16">
    <source>
        <dbReference type="PROSITE-ProRule" id="PRU10141"/>
    </source>
</evidence>
<feature type="compositionally biased region" description="Basic and acidic residues" evidence="17">
    <location>
        <begin position="1364"/>
        <end position="1379"/>
    </location>
</feature>
<keyword evidence="10 16" id="KW-0547">Nucleotide-binding</keyword>
<evidence type="ECO:0000256" key="5">
    <source>
        <dbReference type="ARBA" id="ARBA00022525"/>
    </source>
</evidence>
<dbReference type="SUPFAM" id="SSF56112">
    <property type="entry name" value="Protein kinase-like (PK-like)"/>
    <property type="match status" value="1"/>
</dbReference>
<dbReference type="InterPro" id="IPR000719">
    <property type="entry name" value="Prot_kinase_dom"/>
</dbReference>
<dbReference type="Proteomes" id="UP000275267">
    <property type="component" value="Unassembled WGS sequence"/>
</dbReference>
<evidence type="ECO:0000256" key="7">
    <source>
        <dbReference type="ARBA" id="ARBA00022530"/>
    </source>
</evidence>
<keyword evidence="7" id="KW-0272">Extracellular matrix</keyword>
<evidence type="ECO:0000256" key="3">
    <source>
        <dbReference type="ARBA" id="ARBA00007186"/>
    </source>
</evidence>
<dbReference type="InterPro" id="IPR017441">
    <property type="entry name" value="Protein_kinase_ATP_BS"/>
</dbReference>
<dbReference type="InterPro" id="IPR010720">
    <property type="entry name" value="Alpha-L-AF_C"/>
</dbReference>
<dbReference type="Gene3D" id="2.60.120.260">
    <property type="entry name" value="Galactose-binding domain-like"/>
    <property type="match status" value="1"/>
</dbReference>
<accession>A0A3L6Q155</accession>
<dbReference type="FunFam" id="3.20.20.80:FF:000025">
    <property type="entry name" value="Alpha-L-arabinofuranosidase 1"/>
    <property type="match status" value="1"/>
</dbReference>
<dbReference type="Gene3D" id="1.10.510.10">
    <property type="entry name" value="Transferase(Phosphotransferase) domain 1"/>
    <property type="match status" value="1"/>
</dbReference>
<sequence>METASAESGRMAMASSSRLPVRRECERLEGVVTFGGRSDMRRHRGFDRFGLKTGERGASALARGLGSGQRSASSAAVQPGGREPPRPREQRCCGSQRGGGRQQPAHAASRPLGLGPKHSARSPRTGRSRPCASQPSSRSAGLRRQAGRQATHASSPGGRLPSSKQLHVAQEEQSLFTAPGHAKIEGSNVVHKLRMSSSNMYGIACHPTLPIVATWGSSFRGLYSWDGTTFRLEKRVHLNDDPIECMGSTSTKDVANLDATQKATLKIDASPKLARKIPDTLLGVFFEEMGRGGAGGLWAELVSNRGFEAGGTNTPSNIDPWLIIGDESSIFVETDHTSCFSQNIVALRMEVLCNDCPAGGVGIYNPGFWGMNIEDGKTYNLVMYVKSAETVPLTVSLTSSDGLQNLASVAIMVAGKSKWIKVEQKLVAKGTNRTSRLQITSEKKGVVWFDQVSLMPADTYKGHGFRNELVSMLLDLKPRFLRFPGGCFVQGGWLRNAFRWRESIGPWEERPGHFGDCWNYWTDDGLGYFEFLQLSEDLGAAPIWVFNSGLSYNDEVDTAAIAPFVKDVLDSLEFARGSANSSWGSVRAAMGHPEPFPVKYAAIGNEDCGKKFYNGNYLKFYNAIREAYPDIQLISNCDGSSGPLDHPADLYDYHVYADAKTLFSMKNTFDNTSRSRPKAFVSEYAVWKTDAGRGTLLASLAEAAFLIGLERNRWNPDVIVFNTWQHYGTPSYWMQVLFRESSGAIVHPTTISSSSSGNSSLAASAITWQDSDNSSFLRVKAITISTTGLQASIDVLRSTATVLTSSNVMDENSFSNPNKKSNETFKQIIGIPGIIIGHRSSKQGYCWTEKYLAPCTNFLVMKTFARNPVQSLLQNRCVQSSGRALNVLLGHLRPKCSRKHEGTTSGSNTTGCTCLRWFFTPSSNDPATVPTANGGNTEVLTAQPQENEFDPSYQLDDADKSVPAVGHRQKSSMHHRLKIWISSGHNGIMGRYGNKLESGVPNMAKPSSDEPVDSGWPDWLMNVAPEAVQGWFPRRLDSFEKLGKVGQGTYSSVYKARDLKTGKLVALKKVRFVNVDPESVRFMAREILVLRKLNHPNIIKLEGIVTSSVSRSLYLVFGYMEHDLAGLAATPGLKFTEPQVKCILQQLLSGLDHCHSHGVLHRDMKSSNILIDGNGVLKIADFGLATSFDPDNQHPLTSRRPPELLLGATKYGPSVDMWSTGCILAELLAGRPILPGRTEVEQLHKIFKLCGSPSEEYWDKLEVPQTGMFKPGSQYKGCIAETFKDFPHSALILLDSLLALEPEARGTAATTLQSDFFRTSPLACSPLSLPKCPPSKEYDARLRREEDRRQRKAAQGENLNPKLNHADDGNGKPKKDKGTAADTNTANGVESQEFDSTWNMRGDSSDHSEVPGRKYNSVRVANSTAMQKNRSNMSQPESADATNEVFNGPGKKRPIVSYKGRSRRYQHYDSMIAENGGMERMLKQHEKNIQEAVHKARINKSKEL</sequence>
<comment type="similarity">
    <text evidence="3">Belongs to the glycosyl hydrolase 51 family.</text>
</comment>
<dbReference type="Pfam" id="PF00069">
    <property type="entry name" value="Pkinase"/>
    <property type="match status" value="1"/>
</dbReference>
<keyword evidence="11 19" id="KW-0418">Kinase</keyword>
<feature type="region of interest" description="Disordered" evidence="17">
    <location>
        <begin position="1427"/>
        <end position="1454"/>
    </location>
</feature>
<evidence type="ECO:0000313" key="19">
    <source>
        <dbReference type="EMBL" id="RLM69728.1"/>
    </source>
</evidence>
<dbReference type="PROSITE" id="PS00108">
    <property type="entry name" value="PROTEIN_KINASE_ST"/>
    <property type="match status" value="1"/>
</dbReference>
<dbReference type="PANTHER" id="PTHR31776">
    <property type="entry name" value="ALPHA-L-ARABINOFURANOSIDASE 1"/>
    <property type="match status" value="1"/>
</dbReference>
<keyword evidence="12" id="KW-0378">Hydrolase</keyword>
<dbReference type="Gene3D" id="3.30.200.20">
    <property type="entry name" value="Phosphorylase Kinase, domain 1"/>
    <property type="match status" value="1"/>
</dbReference>
<dbReference type="Pfam" id="PF22848">
    <property type="entry name" value="ASD1_dom"/>
    <property type="match status" value="1"/>
</dbReference>
<feature type="compositionally biased region" description="Basic and acidic residues" evidence="17">
    <location>
        <begin position="1403"/>
        <end position="1412"/>
    </location>
</feature>
<evidence type="ECO:0000256" key="15">
    <source>
        <dbReference type="ARBA" id="ARBA00082101"/>
    </source>
</evidence>
<feature type="region of interest" description="Disordered" evidence="17">
    <location>
        <begin position="1328"/>
        <end position="1412"/>
    </location>
</feature>
<comment type="subcellular location">
    <subcellularLocation>
        <location evidence="2">Secreted</location>
        <location evidence="2">Extracellular space</location>
        <location evidence="2">Extracellular matrix</location>
    </subcellularLocation>
</comment>
<evidence type="ECO:0000259" key="18">
    <source>
        <dbReference type="PROSITE" id="PS50011"/>
    </source>
</evidence>
<dbReference type="InterPro" id="IPR055235">
    <property type="entry name" value="ASD1_cat"/>
</dbReference>
<evidence type="ECO:0000256" key="13">
    <source>
        <dbReference type="ARBA" id="ARBA00022840"/>
    </source>
</evidence>
<keyword evidence="8" id="KW-0808">Transferase</keyword>
<dbReference type="InterPro" id="IPR051563">
    <property type="entry name" value="Glycosyl_Hydrolase_51"/>
</dbReference>
<keyword evidence="13 16" id="KW-0067">ATP-binding</keyword>
<evidence type="ECO:0000256" key="4">
    <source>
        <dbReference type="ARBA" id="ARBA00012670"/>
    </source>
</evidence>
<dbReference type="InterPro" id="IPR017853">
    <property type="entry name" value="GH"/>
</dbReference>
<keyword evidence="20" id="KW-1185">Reference proteome</keyword>
<dbReference type="PROSITE" id="PS50011">
    <property type="entry name" value="PROTEIN_KINASE_DOM"/>
    <property type="match status" value="1"/>
</dbReference>
<feature type="domain" description="Protein kinase" evidence="18">
    <location>
        <begin position="1039"/>
        <end position="1317"/>
    </location>
</feature>
<evidence type="ECO:0000256" key="1">
    <source>
        <dbReference type="ARBA" id="ARBA00001462"/>
    </source>
</evidence>
<evidence type="ECO:0000256" key="11">
    <source>
        <dbReference type="ARBA" id="ARBA00022777"/>
    </source>
</evidence>
<feature type="binding site" evidence="16">
    <location>
        <position position="1068"/>
    </location>
    <ligand>
        <name>ATP</name>
        <dbReference type="ChEBI" id="CHEBI:30616"/>
    </ligand>
</feature>
<dbReference type="EMBL" id="PQIB02000014">
    <property type="protein sequence ID" value="RLM69728.1"/>
    <property type="molecule type" value="Genomic_DNA"/>
</dbReference>
<comment type="catalytic activity">
    <reaction evidence="1">
        <text>Hydrolysis of terminal non-reducing alpha-L-arabinofuranoside residues in alpha-L-arabinosides.</text>
        <dbReference type="EC" id="3.2.1.55"/>
    </reaction>
</comment>
<evidence type="ECO:0000256" key="9">
    <source>
        <dbReference type="ARBA" id="ARBA00022729"/>
    </source>
</evidence>
<dbReference type="GO" id="GO:0046373">
    <property type="term" value="P:L-arabinose metabolic process"/>
    <property type="evidence" value="ECO:0007669"/>
    <property type="project" value="InterPro"/>
</dbReference>
<feature type="region of interest" description="Disordered" evidence="17">
    <location>
        <begin position="58"/>
        <end position="166"/>
    </location>
</feature>
<feature type="compositionally biased region" description="Basic and acidic residues" evidence="17">
    <location>
        <begin position="1334"/>
        <end position="1349"/>
    </location>
</feature>
<dbReference type="Gene3D" id="3.20.20.80">
    <property type="entry name" value="Glycosidases"/>
    <property type="match status" value="1"/>
</dbReference>
<keyword evidence="9" id="KW-0732">Signal</keyword>
<dbReference type="FunFam" id="3.30.200.20:FF:000021">
    <property type="entry name" value="probable serine/threonine-protein kinase At1g54610"/>
    <property type="match status" value="1"/>
</dbReference>
<protein>
    <recommendedName>
        <fullName evidence="4">non-reducing end alpha-L-arabinofuranosidase</fullName>
        <ecNumber evidence="4">3.2.1.55</ecNumber>
    </recommendedName>
    <alternativeName>
        <fullName evidence="15">Beta-D-xylosidase</fullName>
    </alternativeName>
</protein>
<dbReference type="InterPro" id="IPR008271">
    <property type="entry name" value="Ser/Thr_kinase_AS"/>
</dbReference>
<evidence type="ECO:0000256" key="12">
    <source>
        <dbReference type="ARBA" id="ARBA00022801"/>
    </source>
</evidence>
<feature type="region of interest" description="Disordered" evidence="17">
    <location>
        <begin position="1"/>
        <end position="23"/>
    </location>
</feature>
<feature type="compositionally biased region" description="Polar residues" evidence="17">
    <location>
        <begin position="1427"/>
        <end position="1445"/>
    </location>
</feature>
<reference evidence="20" key="1">
    <citation type="journal article" date="2019" name="Nat. Commun.">
        <title>The genome of broomcorn millet.</title>
        <authorList>
            <person name="Zou C."/>
            <person name="Miki D."/>
            <person name="Li D."/>
            <person name="Tang Q."/>
            <person name="Xiao L."/>
            <person name="Rajput S."/>
            <person name="Deng P."/>
            <person name="Jia W."/>
            <person name="Huang R."/>
            <person name="Zhang M."/>
            <person name="Sun Y."/>
            <person name="Hu J."/>
            <person name="Fu X."/>
            <person name="Schnable P.S."/>
            <person name="Li F."/>
            <person name="Zhang H."/>
            <person name="Feng B."/>
            <person name="Zhu X."/>
            <person name="Liu R."/>
            <person name="Schnable J.C."/>
            <person name="Zhu J.-K."/>
            <person name="Zhang H."/>
        </authorList>
    </citation>
    <scope>NUCLEOTIDE SEQUENCE [LARGE SCALE GENOMIC DNA]</scope>
</reference>
<dbReference type="PROSITE" id="PS00107">
    <property type="entry name" value="PROTEIN_KINASE_ATP"/>
    <property type="match status" value="1"/>
</dbReference>
<dbReference type="GO" id="GO:0005524">
    <property type="term" value="F:ATP binding"/>
    <property type="evidence" value="ECO:0007669"/>
    <property type="project" value="UniProtKB-UniRule"/>
</dbReference>
<feature type="compositionally biased region" description="Polar residues" evidence="17">
    <location>
        <begin position="1381"/>
        <end position="1399"/>
    </location>
</feature>
<dbReference type="OrthoDB" id="666622at2759"/>
<dbReference type="FunFam" id="1.10.510.10:FF:000043">
    <property type="entry name" value="probable serine/threonine-protein kinase At1g54610"/>
    <property type="match status" value="1"/>
</dbReference>
<keyword evidence="14" id="KW-0325">Glycoprotein</keyword>
<proteinExistence type="inferred from homology"/>
<keyword evidence="5" id="KW-0964">Secreted</keyword>
<dbReference type="SUPFAM" id="SSF51445">
    <property type="entry name" value="(Trans)glycosidases"/>
    <property type="match status" value="1"/>
</dbReference>
<dbReference type="GO" id="GO:0004674">
    <property type="term" value="F:protein serine/threonine kinase activity"/>
    <property type="evidence" value="ECO:0007669"/>
    <property type="project" value="UniProtKB-KW"/>
</dbReference>
<dbReference type="GO" id="GO:0046556">
    <property type="term" value="F:alpha-L-arabinofuranosidase activity"/>
    <property type="evidence" value="ECO:0007669"/>
    <property type="project" value="UniProtKB-EC"/>
</dbReference>
<comment type="caution">
    <text evidence="19">The sequence shown here is derived from an EMBL/GenBank/DDBJ whole genome shotgun (WGS) entry which is preliminary data.</text>
</comment>
<evidence type="ECO:0000256" key="2">
    <source>
        <dbReference type="ARBA" id="ARBA00004498"/>
    </source>
</evidence>
<dbReference type="InterPro" id="IPR011009">
    <property type="entry name" value="Kinase-like_dom_sf"/>
</dbReference>
<name>A0A3L6Q155_PANMI</name>